<name>A0A2T4CEV7_TRILO</name>
<dbReference type="Proteomes" id="UP000240760">
    <property type="component" value="Unassembled WGS sequence"/>
</dbReference>
<accession>A0A2T4CEV7</accession>
<dbReference type="AlphaFoldDB" id="A0A2T4CEV7"/>
<gene>
    <name evidence="2" type="ORF">M440DRAFT_1397390</name>
</gene>
<reference evidence="2 3" key="1">
    <citation type="submission" date="2016-07" db="EMBL/GenBank/DDBJ databases">
        <title>Multiple horizontal gene transfer events from other fungi enriched the ability of initially mycotrophic Trichoderma (Ascomycota) to feed on dead plant biomass.</title>
        <authorList>
            <consortium name="DOE Joint Genome Institute"/>
            <person name="Aerts A."/>
            <person name="Atanasova L."/>
            <person name="Chenthamara K."/>
            <person name="Zhang J."/>
            <person name="Grujic M."/>
            <person name="Henrissat B."/>
            <person name="Kuo A."/>
            <person name="Salamov A."/>
            <person name="Lipzen A."/>
            <person name="Labutti K."/>
            <person name="Barry K."/>
            <person name="Miao Y."/>
            <person name="Rahimi M.J."/>
            <person name="Shen Q."/>
            <person name="Grigoriev I.V."/>
            <person name="Kubicek C.P."/>
            <person name="Druzhinina I.S."/>
        </authorList>
    </citation>
    <scope>NUCLEOTIDE SEQUENCE [LARGE SCALE GENOMIC DNA]</scope>
    <source>
        <strain evidence="2 3">ATCC 18648</strain>
    </source>
</reference>
<evidence type="ECO:0000313" key="2">
    <source>
        <dbReference type="EMBL" id="PTB80086.1"/>
    </source>
</evidence>
<keyword evidence="3" id="KW-1185">Reference proteome</keyword>
<keyword evidence="1" id="KW-0732">Signal</keyword>
<feature type="signal peptide" evidence="1">
    <location>
        <begin position="1"/>
        <end position="26"/>
    </location>
</feature>
<protein>
    <recommendedName>
        <fullName evidence="4">Secreted protein</fullName>
    </recommendedName>
</protein>
<dbReference type="EMBL" id="KZ679127">
    <property type="protein sequence ID" value="PTB80086.1"/>
    <property type="molecule type" value="Genomic_DNA"/>
</dbReference>
<feature type="chain" id="PRO_5015561031" description="Secreted protein" evidence="1">
    <location>
        <begin position="27"/>
        <end position="75"/>
    </location>
</feature>
<evidence type="ECO:0000256" key="1">
    <source>
        <dbReference type="SAM" id="SignalP"/>
    </source>
</evidence>
<sequence>MGRPGRMGRVLWRSLWLLLVLLVARRKSFVEQKTENKVPHTCKTYGHDRWARAEFALHVSCRNLEVAQQAENDGG</sequence>
<proteinExistence type="predicted"/>
<organism evidence="2 3">
    <name type="scientific">Trichoderma longibrachiatum ATCC 18648</name>
    <dbReference type="NCBI Taxonomy" id="983965"/>
    <lineage>
        <taxon>Eukaryota</taxon>
        <taxon>Fungi</taxon>
        <taxon>Dikarya</taxon>
        <taxon>Ascomycota</taxon>
        <taxon>Pezizomycotina</taxon>
        <taxon>Sordariomycetes</taxon>
        <taxon>Hypocreomycetidae</taxon>
        <taxon>Hypocreales</taxon>
        <taxon>Hypocreaceae</taxon>
        <taxon>Trichoderma</taxon>
    </lineage>
</organism>
<evidence type="ECO:0000313" key="3">
    <source>
        <dbReference type="Proteomes" id="UP000240760"/>
    </source>
</evidence>
<evidence type="ECO:0008006" key="4">
    <source>
        <dbReference type="Google" id="ProtNLM"/>
    </source>
</evidence>